<reference evidence="2" key="1">
    <citation type="journal article" date="2020" name="Nat. Commun.">
        <title>Genome assembly of wild tea tree DASZ reveals pedigree and selection history of tea varieties.</title>
        <authorList>
            <person name="Zhang W."/>
            <person name="Zhang Y."/>
            <person name="Qiu H."/>
            <person name="Guo Y."/>
            <person name="Wan H."/>
            <person name="Zhang X."/>
            <person name="Scossa F."/>
            <person name="Alseekh S."/>
            <person name="Zhang Q."/>
            <person name="Wang P."/>
            <person name="Xu L."/>
            <person name="Schmidt M.H."/>
            <person name="Jia X."/>
            <person name="Li D."/>
            <person name="Zhu A."/>
            <person name="Guo F."/>
            <person name="Chen W."/>
            <person name="Ni D."/>
            <person name="Usadel B."/>
            <person name="Fernie A.R."/>
            <person name="Wen W."/>
        </authorList>
    </citation>
    <scope>NUCLEOTIDE SEQUENCE [LARGE SCALE GENOMIC DNA]</scope>
    <source>
        <strain evidence="2">cv. G240</strain>
    </source>
</reference>
<dbReference type="Pfam" id="PF04640">
    <property type="entry name" value="PLATZ"/>
    <property type="match status" value="1"/>
</dbReference>
<reference evidence="1 2" key="2">
    <citation type="submission" date="2020-07" db="EMBL/GenBank/DDBJ databases">
        <title>Genome assembly of wild tea tree DASZ reveals pedigree and selection history of tea varieties.</title>
        <authorList>
            <person name="Zhang W."/>
        </authorList>
    </citation>
    <scope>NUCLEOTIDE SEQUENCE [LARGE SCALE GENOMIC DNA]</scope>
    <source>
        <strain evidence="2">cv. G240</strain>
        <tissue evidence="1">Leaf</tissue>
    </source>
</reference>
<dbReference type="AlphaFoldDB" id="A0A7J7HYT7"/>
<keyword evidence="2" id="KW-1185">Reference proteome</keyword>
<evidence type="ECO:0000313" key="2">
    <source>
        <dbReference type="Proteomes" id="UP000593564"/>
    </source>
</evidence>
<dbReference type="EMBL" id="JACBKZ010000002">
    <property type="protein sequence ID" value="KAF5957972.1"/>
    <property type="molecule type" value="Genomic_DNA"/>
</dbReference>
<protein>
    <submittedName>
        <fullName evidence="1">Uncharacterized protein</fullName>
    </submittedName>
</protein>
<name>A0A7J7HYT7_CAMSI</name>
<dbReference type="Proteomes" id="UP000593564">
    <property type="component" value="Unassembled WGS sequence"/>
</dbReference>
<accession>A0A7J7HYT7</accession>
<comment type="caution">
    <text evidence="1">The sequence shown here is derived from an EMBL/GenBank/DDBJ whole genome shotgun (WGS) entry which is preliminary data.</text>
</comment>
<evidence type="ECO:0000313" key="1">
    <source>
        <dbReference type="EMBL" id="KAF5957972.1"/>
    </source>
</evidence>
<dbReference type="PANTHER" id="PTHR31065">
    <property type="entry name" value="PLATZ TRANSCRIPTION FACTOR FAMILY PROTEIN"/>
    <property type="match status" value="1"/>
</dbReference>
<gene>
    <name evidence="1" type="ORF">HYC85_005197</name>
</gene>
<dbReference type="InterPro" id="IPR006734">
    <property type="entry name" value="PLATZ"/>
</dbReference>
<dbReference type="PANTHER" id="PTHR31065:SF9">
    <property type="entry name" value="TRANSCRIPTION FACTOR FAMILY PROTEIN, PUTATIVE-RELATED"/>
    <property type="match status" value="1"/>
</dbReference>
<sequence>MVYTKTNCGVLHQQQSPTWRLIKTQTVFTHDSIEHRNDSNHQPHPYKCNKQLVIALNPLPHSGSQTSGEAACDTCSRKLLNPNTNHYCSIACKVQRKRSA</sequence>
<organism evidence="1 2">
    <name type="scientific">Camellia sinensis</name>
    <name type="common">Tea plant</name>
    <name type="synonym">Thea sinensis</name>
    <dbReference type="NCBI Taxonomy" id="4442"/>
    <lineage>
        <taxon>Eukaryota</taxon>
        <taxon>Viridiplantae</taxon>
        <taxon>Streptophyta</taxon>
        <taxon>Embryophyta</taxon>
        <taxon>Tracheophyta</taxon>
        <taxon>Spermatophyta</taxon>
        <taxon>Magnoliopsida</taxon>
        <taxon>eudicotyledons</taxon>
        <taxon>Gunneridae</taxon>
        <taxon>Pentapetalae</taxon>
        <taxon>asterids</taxon>
        <taxon>Ericales</taxon>
        <taxon>Theaceae</taxon>
        <taxon>Camellia</taxon>
    </lineage>
</organism>
<proteinExistence type="predicted"/>